<dbReference type="PANTHER" id="PTHR31199:SF1">
    <property type="entry name" value="ARPIN"/>
    <property type="match status" value="1"/>
</dbReference>
<accession>A0A7S4NRC2</accession>
<dbReference type="EMBL" id="HBKR01015064">
    <property type="protein sequence ID" value="CAE2302537.1"/>
    <property type="molecule type" value="Transcribed_RNA"/>
</dbReference>
<comment type="similarity">
    <text evidence="1">Belongs to the Arpin family.</text>
</comment>
<evidence type="ECO:0000256" key="2">
    <source>
        <dbReference type="ARBA" id="ARBA00019314"/>
    </source>
</evidence>
<gene>
    <name evidence="3" type="ORF">NAES01612_LOCUS9970</name>
</gene>
<dbReference type="AlphaFoldDB" id="A0A7S4NRC2"/>
<organism evidence="3">
    <name type="scientific">Paramoeba aestuarina</name>
    <dbReference type="NCBI Taxonomy" id="180227"/>
    <lineage>
        <taxon>Eukaryota</taxon>
        <taxon>Amoebozoa</taxon>
        <taxon>Discosea</taxon>
        <taxon>Flabellinia</taxon>
        <taxon>Dactylopodida</taxon>
        <taxon>Paramoebidae</taxon>
        <taxon>Paramoeba</taxon>
    </lineage>
</organism>
<dbReference type="Pfam" id="PF10574">
    <property type="entry name" value="UPF0552"/>
    <property type="match status" value="1"/>
</dbReference>
<dbReference type="InterPro" id="IPR018889">
    <property type="entry name" value="Arpin"/>
</dbReference>
<reference evidence="3" key="1">
    <citation type="submission" date="2021-01" db="EMBL/GenBank/DDBJ databases">
        <authorList>
            <person name="Corre E."/>
            <person name="Pelletier E."/>
            <person name="Niang G."/>
            <person name="Scheremetjew M."/>
            <person name="Finn R."/>
            <person name="Kale V."/>
            <person name="Holt S."/>
            <person name="Cochrane G."/>
            <person name="Meng A."/>
            <person name="Brown T."/>
            <person name="Cohen L."/>
        </authorList>
    </citation>
    <scope>NUCLEOTIDE SEQUENCE</scope>
    <source>
        <strain evidence="3">SoJaBio B1-5/56/2</strain>
    </source>
</reference>
<dbReference type="GO" id="GO:0051126">
    <property type="term" value="P:negative regulation of actin nucleation"/>
    <property type="evidence" value="ECO:0007669"/>
    <property type="project" value="InterPro"/>
</dbReference>
<dbReference type="PANTHER" id="PTHR31199">
    <property type="entry name" value="ARPIN"/>
    <property type="match status" value="1"/>
</dbReference>
<evidence type="ECO:0000256" key="1">
    <source>
        <dbReference type="ARBA" id="ARBA00008453"/>
    </source>
</evidence>
<protein>
    <recommendedName>
        <fullName evidence="2">Arpin</fullName>
    </recommendedName>
</protein>
<proteinExistence type="inferred from homology"/>
<evidence type="ECO:0000313" key="3">
    <source>
        <dbReference type="EMBL" id="CAE2302537.1"/>
    </source>
</evidence>
<sequence length="223" mass="24987">MAARKREESTSTSWNGHFKEEEHIKGNGLCGEGVVQKVRFHSVQCRQDVTRYIALNIKVHYVYKKVFDKDGLEEKPRIHGINQLRKDYPNYTPSHKNDPVCVSPSSLIDLIGEGGKPISSKFYGDSLPLLHPKVERVFEFWGDNNKVKSMNLQPGDEIVFSTKGDSIFLDDCHIGKGSNVSGANESQQKVLGGFGAKINELGPPPEVLPWELNEGCDDDEWSD</sequence>
<name>A0A7S4NRC2_9EUKA</name>